<dbReference type="Pfam" id="PF00773">
    <property type="entry name" value="RNB"/>
    <property type="match status" value="1"/>
</dbReference>
<protein>
    <recommendedName>
        <fullName evidence="3">exoribonuclease II</fullName>
        <ecNumber evidence="3">3.1.13.1</ecNumber>
    </recommendedName>
</protein>
<dbReference type="InterPro" id="IPR022966">
    <property type="entry name" value="RNase_II/R_CS"/>
</dbReference>
<feature type="domain" description="S1 motif" evidence="9">
    <location>
        <begin position="618"/>
        <end position="697"/>
    </location>
</feature>
<reference evidence="10" key="1">
    <citation type="journal article" date="2013" name="Environ. Microbiol.">
        <title>Microbiota from the distal guts of lean and obese adolescents exhibit partial functional redundancy besides clear differences in community structure.</title>
        <authorList>
            <person name="Ferrer M."/>
            <person name="Ruiz A."/>
            <person name="Lanza F."/>
            <person name="Haange S.B."/>
            <person name="Oberbach A."/>
            <person name="Till H."/>
            <person name="Bargiela R."/>
            <person name="Campoy C."/>
            <person name="Segura M.T."/>
            <person name="Richter M."/>
            <person name="von Bergen M."/>
            <person name="Seifert J."/>
            <person name="Suarez A."/>
        </authorList>
    </citation>
    <scope>NUCLEOTIDE SEQUENCE</scope>
</reference>
<comment type="caution">
    <text evidence="10">The sequence shown here is derived from an EMBL/GenBank/DDBJ whole genome shotgun (WGS) entry which is preliminary data.</text>
</comment>
<dbReference type="Pfam" id="PF00575">
    <property type="entry name" value="S1"/>
    <property type="match status" value="1"/>
</dbReference>
<dbReference type="Pfam" id="PF08206">
    <property type="entry name" value="OB_RNB"/>
    <property type="match status" value="1"/>
</dbReference>
<dbReference type="PROSITE" id="PS01175">
    <property type="entry name" value="RIBONUCLEASE_II"/>
    <property type="match status" value="1"/>
</dbReference>
<gene>
    <name evidence="10" type="ORF">OBE_01755</name>
</gene>
<dbReference type="SMART" id="SM00955">
    <property type="entry name" value="RNB"/>
    <property type="match status" value="1"/>
</dbReference>
<evidence type="ECO:0000256" key="5">
    <source>
        <dbReference type="ARBA" id="ARBA00022722"/>
    </source>
</evidence>
<evidence type="ECO:0000256" key="4">
    <source>
        <dbReference type="ARBA" id="ARBA00022490"/>
    </source>
</evidence>
<dbReference type="Gene3D" id="2.40.50.140">
    <property type="entry name" value="Nucleic acid-binding proteins"/>
    <property type="match status" value="2"/>
</dbReference>
<evidence type="ECO:0000313" key="10">
    <source>
        <dbReference type="EMBL" id="EKC74590.1"/>
    </source>
</evidence>
<evidence type="ECO:0000256" key="1">
    <source>
        <dbReference type="ARBA" id="ARBA00001849"/>
    </source>
</evidence>
<proteinExistence type="inferred from homology"/>
<evidence type="ECO:0000256" key="8">
    <source>
        <dbReference type="ARBA" id="ARBA00022884"/>
    </source>
</evidence>
<dbReference type="InterPro" id="IPR040476">
    <property type="entry name" value="CSD2"/>
</dbReference>
<dbReference type="PROSITE" id="PS50126">
    <property type="entry name" value="S1"/>
    <property type="match status" value="1"/>
</dbReference>
<evidence type="ECO:0000256" key="2">
    <source>
        <dbReference type="ARBA" id="ARBA00004496"/>
    </source>
</evidence>
<keyword evidence="6" id="KW-0378">Hydrolase</keyword>
<dbReference type="InterPro" id="IPR011129">
    <property type="entry name" value="CSD"/>
</dbReference>
<comment type="catalytic activity">
    <reaction evidence="1">
        <text>Exonucleolytic cleavage in the 3'- to 5'-direction to yield nucleoside 5'-phosphates.</text>
        <dbReference type="EC" id="3.1.13.1"/>
    </reaction>
</comment>
<keyword evidence="8" id="KW-0694">RNA-binding</keyword>
<dbReference type="PANTHER" id="PTHR23355:SF9">
    <property type="entry name" value="DIS3-LIKE EXONUCLEASE 2"/>
    <property type="match status" value="1"/>
</dbReference>
<evidence type="ECO:0000256" key="7">
    <source>
        <dbReference type="ARBA" id="ARBA00022839"/>
    </source>
</evidence>
<dbReference type="SMART" id="SM00357">
    <property type="entry name" value="CSP"/>
    <property type="match status" value="1"/>
</dbReference>
<organism evidence="10">
    <name type="scientific">human gut metagenome</name>
    <dbReference type="NCBI Taxonomy" id="408170"/>
    <lineage>
        <taxon>unclassified sequences</taxon>
        <taxon>metagenomes</taxon>
        <taxon>organismal metagenomes</taxon>
    </lineage>
</organism>
<dbReference type="Pfam" id="PF17876">
    <property type="entry name" value="CSD2"/>
    <property type="match status" value="1"/>
</dbReference>
<dbReference type="InterPro" id="IPR004476">
    <property type="entry name" value="RNase_II/RNase_R"/>
</dbReference>
<keyword evidence="4" id="KW-0963">Cytoplasm</keyword>
<dbReference type="InterPro" id="IPR003029">
    <property type="entry name" value="S1_domain"/>
</dbReference>
<dbReference type="NCBIfam" id="TIGR02063">
    <property type="entry name" value="RNase_R"/>
    <property type="match status" value="1"/>
</dbReference>
<dbReference type="NCBIfam" id="TIGR00358">
    <property type="entry name" value="3_prime_RNase"/>
    <property type="match status" value="1"/>
</dbReference>
<sequence length="700" mass="80501">MKDKIVGILKDSDKALTIYDLEDKLHLLDVDELQELQTCLSELEKDAVIYHSNKDKYMMLEDSHLKRGIMRANKKGFGFVDIDDSDVDVYISEEHMNGALHDDIVLVEITSKRGIDRLEGRVVKIINREKDTYVGEINFEGDTGIVSLDDNKLKIKVQIPRDKSMNAVDGHKVVVRLGKRIDNSRFMGEVVEIIGHKNDPGIDILSIVKKYNIETDFPDDVKEQLKNIPSEVSEEECKNRRDLRNEMIFTIDGDDTKDIDDAVSIHRKPNGNYVLGVHIADVSYYVKEGSPLDNDAMERGTSVYLVDRVIPMLPHELSNGICSLNPNVSRLAISCVMEFDSHGKQIDYEIFESVIKSRIQMTYKKVNSILEKNIVPEGYEEYADSLRMMADLAEILRKAKENRGYIDFEVDEAKILVNEKCEPTEIVLRDRGVGENLIEDFMIAANECVATHIYFMNLPFIYRVHEVPKEEKIRSFLGFIGGLGYQINGNLKDNNPKSIQRLIKFLEDKKEFKILSKLLLRSMQKAVYKPVNLGHFGLASKCYTHFTSPIRRYPDTTVHRLLRTYLFQHKLDDNTISHWEDKLVYVADHSSAKERSSIDCEREVEDMKMAQYMEGHIGEEFEGMISSVMSFGIFVELDNLIEGLVSIKDMKGFFNYDEDRMTLTNEKSHVKYTIGERIKVRVIRASREAKTIDFEIVKKV</sequence>
<dbReference type="PANTHER" id="PTHR23355">
    <property type="entry name" value="RIBONUCLEASE"/>
    <property type="match status" value="1"/>
</dbReference>
<accession>K1U8L4</accession>
<dbReference type="InterPro" id="IPR011805">
    <property type="entry name" value="RNase_R"/>
</dbReference>
<evidence type="ECO:0000256" key="3">
    <source>
        <dbReference type="ARBA" id="ARBA00012163"/>
    </source>
</evidence>
<dbReference type="InterPro" id="IPR013223">
    <property type="entry name" value="RNase_B_OB_dom"/>
</dbReference>
<keyword evidence="5" id="KW-0540">Nuclease</keyword>
<keyword evidence="7" id="KW-0269">Exonuclease</keyword>
<dbReference type="GO" id="GO:0008859">
    <property type="term" value="F:exoribonuclease II activity"/>
    <property type="evidence" value="ECO:0007669"/>
    <property type="project" value="UniProtKB-EC"/>
</dbReference>
<dbReference type="HAMAP" id="MF_01895">
    <property type="entry name" value="RNase_R"/>
    <property type="match status" value="1"/>
</dbReference>
<dbReference type="CDD" id="cd04471">
    <property type="entry name" value="S1_RNase_R"/>
    <property type="match status" value="1"/>
</dbReference>
<evidence type="ECO:0000259" key="9">
    <source>
        <dbReference type="PROSITE" id="PS50126"/>
    </source>
</evidence>
<dbReference type="AlphaFoldDB" id="K1U8L4"/>
<dbReference type="SUPFAM" id="SSF50249">
    <property type="entry name" value="Nucleic acid-binding proteins"/>
    <property type="match status" value="3"/>
</dbReference>
<dbReference type="GO" id="GO:0003723">
    <property type="term" value="F:RNA binding"/>
    <property type="evidence" value="ECO:0007669"/>
    <property type="project" value="UniProtKB-KW"/>
</dbReference>
<dbReference type="GO" id="GO:0006402">
    <property type="term" value="P:mRNA catabolic process"/>
    <property type="evidence" value="ECO:0007669"/>
    <property type="project" value="TreeGrafter"/>
</dbReference>
<dbReference type="InterPro" id="IPR050180">
    <property type="entry name" value="RNR_Ribonuclease"/>
</dbReference>
<dbReference type="InterPro" id="IPR001900">
    <property type="entry name" value="RNase_II/R"/>
</dbReference>
<dbReference type="GO" id="GO:0005829">
    <property type="term" value="C:cytosol"/>
    <property type="evidence" value="ECO:0007669"/>
    <property type="project" value="TreeGrafter"/>
</dbReference>
<comment type="subcellular location">
    <subcellularLocation>
        <location evidence="2">Cytoplasm</location>
    </subcellularLocation>
</comment>
<dbReference type="EMBL" id="AJWZ01001172">
    <property type="protein sequence ID" value="EKC74590.1"/>
    <property type="molecule type" value="Genomic_DNA"/>
</dbReference>
<dbReference type="EC" id="3.1.13.1" evidence="3"/>
<name>K1U8L4_9ZZZZ</name>
<dbReference type="InterPro" id="IPR012340">
    <property type="entry name" value="NA-bd_OB-fold"/>
</dbReference>
<dbReference type="SMART" id="SM00316">
    <property type="entry name" value="S1"/>
    <property type="match status" value="1"/>
</dbReference>
<evidence type="ECO:0000256" key="6">
    <source>
        <dbReference type="ARBA" id="ARBA00022801"/>
    </source>
</evidence>